<evidence type="ECO:0000256" key="1">
    <source>
        <dbReference type="SAM" id="MobiDB-lite"/>
    </source>
</evidence>
<dbReference type="RefSeq" id="WP_157615000.1">
    <property type="nucleotide sequence ID" value="NZ_CP046622.1"/>
</dbReference>
<keyword evidence="2" id="KW-0378">Hydrolase</keyword>
<dbReference type="GO" id="GO:0005829">
    <property type="term" value="C:cytosol"/>
    <property type="evidence" value="ECO:0007669"/>
    <property type="project" value="TreeGrafter"/>
</dbReference>
<feature type="region of interest" description="Disordered" evidence="1">
    <location>
        <begin position="113"/>
        <end position="137"/>
    </location>
</feature>
<dbReference type="Pfam" id="PF12643">
    <property type="entry name" value="MazG-like"/>
    <property type="match status" value="1"/>
</dbReference>
<dbReference type="OrthoDB" id="9791898at2"/>
<dbReference type="PANTHER" id="PTHR46523:SF1">
    <property type="entry name" value="DCTP PYROPHOSPHATASE 1"/>
    <property type="match status" value="1"/>
</dbReference>
<feature type="compositionally biased region" description="Basic and acidic residues" evidence="1">
    <location>
        <begin position="127"/>
        <end position="137"/>
    </location>
</feature>
<reference evidence="2 3" key="1">
    <citation type="submission" date="2019-12" db="EMBL/GenBank/DDBJ databases">
        <title>Hybrid Genome Assemblies of two High G+C Isolates from Undergraduate Microbiology Courses.</title>
        <authorList>
            <person name="Ne Ville C.J."/>
            <person name="Enright D."/>
            <person name="Hernandez I."/>
            <person name="Dodsworth J."/>
            <person name="Orwin P.M."/>
        </authorList>
    </citation>
    <scope>NUCLEOTIDE SEQUENCE [LARGE SCALE GENOMIC DNA]</scope>
    <source>
        <strain evidence="2 3">CSUSB</strain>
    </source>
</reference>
<evidence type="ECO:0000313" key="2">
    <source>
        <dbReference type="EMBL" id="QGW83607.1"/>
    </source>
</evidence>
<dbReference type="CDD" id="cd11537">
    <property type="entry name" value="NTP-PPase_RS21-C6_like"/>
    <property type="match status" value="1"/>
</dbReference>
<proteinExistence type="predicted"/>
<dbReference type="Gene3D" id="1.10.287.1080">
    <property type="entry name" value="MazG-like"/>
    <property type="match status" value="1"/>
</dbReference>
<dbReference type="GO" id="GO:0042262">
    <property type="term" value="P:DNA protection"/>
    <property type="evidence" value="ECO:0007669"/>
    <property type="project" value="TreeGrafter"/>
</dbReference>
<sequence length="137" mass="14962">MTDAVDATSGTALVDLAQLAARLEQFADERDWAQFHSPKNLVMALTGEVGELNEIFQWMSEAASKDAGRDVQTARAVQDELADVLLYLVRLSSVLGIDLDAAVQQKLKDNAMRYPAEKVRGSSKKHGQPESDESGKN</sequence>
<dbReference type="InterPro" id="IPR025984">
    <property type="entry name" value="DCTPP"/>
</dbReference>
<dbReference type="EMBL" id="CP046622">
    <property type="protein sequence ID" value="QGW83607.1"/>
    <property type="molecule type" value="Genomic_DNA"/>
</dbReference>
<dbReference type="PIRSF" id="PIRSF029826">
    <property type="entry name" value="UCP029826_pph"/>
    <property type="match status" value="1"/>
</dbReference>
<dbReference type="PANTHER" id="PTHR46523">
    <property type="entry name" value="DCTP PYROPHOSPHATASE 1"/>
    <property type="match status" value="1"/>
</dbReference>
<dbReference type="SUPFAM" id="SSF101386">
    <property type="entry name" value="all-alpha NTP pyrophosphatases"/>
    <property type="match status" value="1"/>
</dbReference>
<dbReference type="AlphaFoldDB" id="A0A6I6HL86"/>
<dbReference type="InterPro" id="IPR052555">
    <property type="entry name" value="dCTP_Pyrophosphatase"/>
</dbReference>
<dbReference type="GO" id="GO:0047840">
    <property type="term" value="F:dCTP diphosphatase activity"/>
    <property type="evidence" value="ECO:0007669"/>
    <property type="project" value="TreeGrafter"/>
</dbReference>
<dbReference type="Proteomes" id="UP000425817">
    <property type="component" value="Chromosome"/>
</dbReference>
<gene>
    <name evidence="2" type="ORF">GOQ09_19340</name>
</gene>
<evidence type="ECO:0000313" key="3">
    <source>
        <dbReference type="Proteomes" id="UP000425817"/>
    </source>
</evidence>
<organism evidence="2 3">
    <name type="scientific">Variovorax paradoxus</name>
    <dbReference type="NCBI Taxonomy" id="34073"/>
    <lineage>
        <taxon>Bacteria</taxon>
        <taxon>Pseudomonadati</taxon>
        <taxon>Pseudomonadota</taxon>
        <taxon>Betaproteobacteria</taxon>
        <taxon>Burkholderiales</taxon>
        <taxon>Comamonadaceae</taxon>
        <taxon>Variovorax</taxon>
    </lineage>
</organism>
<name>A0A6I6HL86_VARPD</name>
<protein>
    <submittedName>
        <fullName evidence="2">Nucleotide pyrophosphohydrolase</fullName>
    </submittedName>
</protein>
<dbReference type="GO" id="GO:0006253">
    <property type="term" value="P:dCTP catabolic process"/>
    <property type="evidence" value="ECO:0007669"/>
    <property type="project" value="TreeGrafter"/>
</dbReference>
<accession>A0A6I6HL86</accession>